<name>A0A0F9DLT2_9ZZZZ</name>
<sequence length="164" mass="18658">MIVLALLTLMFGNTTELKPWQPQFNIPEQIIETIVYVNNSSGVVVYSDETKALILTVNHVVEDELKIASCTGCNYNIKIKFLHLIGNIMPLKNWEVYDAVYVETNSIVDLALILIEPNKLLHYTSLSKKDPRLGEGIWIASNPNRTYRSLKKGIISSKNRMYET</sequence>
<dbReference type="InterPro" id="IPR009003">
    <property type="entry name" value="Peptidase_S1_PA"/>
</dbReference>
<feature type="non-terminal residue" evidence="1">
    <location>
        <position position="164"/>
    </location>
</feature>
<protein>
    <recommendedName>
        <fullName evidence="2">Serine protease</fullName>
    </recommendedName>
</protein>
<dbReference type="SUPFAM" id="SSF50494">
    <property type="entry name" value="Trypsin-like serine proteases"/>
    <property type="match status" value="1"/>
</dbReference>
<organism evidence="1">
    <name type="scientific">marine sediment metagenome</name>
    <dbReference type="NCBI Taxonomy" id="412755"/>
    <lineage>
        <taxon>unclassified sequences</taxon>
        <taxon>metagenomes</taxon>
        <taxon>ecological metagenomes</taxon>
    </lineage>
</organism>
<accession>A0A0F9DLT2</accession>
<evidence type="ECO:0000313" key="1">
    <source>
        <dbReference type="EMBL" id="KKL12928.1"/>
    </source>
</evidence>
<dbReference type="EMBL" id="LAZR01041066">
    <property type="protein sequence ID" value="KKL12928.1"/>
    <property type="molecule type" value="Genomic_DNA"/>
</dbReference>
<proteinExistence type="predicted"/>
<evidence type="ECO:0008006" key="2">
    <source>
        <dbReference type="Google" id="ProtNLM"/>
    </source>
</evidence>
<dbReference type="Pfam" id="PF13365">
    <property type="entry name" value="Trypsin_2"/>
    <property type="match status" value="1"/>
</dbReference>
<reference evidence="1" key="1">
    <citation type="journal article" date="2015" name="Nature">
        <title>Complex archaea that bridge the gap between prokaryotes and eukaryotes.</title>
        <authorList>
            <person name="Spang A."/>
            <person name="Saw J.H."/>
            <person name="Jorgensen S.L."/>
            <person name="Zaremba-Niedzwiedzka K."/>
            <person name="Martijn J."/>
            <person name="Lind A.E."/>
            <person name="van Eijk R."/>
            <person name="Schleper C."/>
            <person name="Guy L."/>
            <person name="Ettema T.J."/>
        </authorList>
    </citation>
    <scope>NUCLEOTIDE SEQUENCE</scope>
</reference>
<dbReference type="Gene3D" id="2.40.10.120">
    <property type="match status" value="1"/>
</dbReference>
<comment type="caution">
    <text evidence="1">The sequence shown here is derived from an EMBL/GenBank/DDBJ whole genome shotgun (WGS) entry which is preliminary data.</text>
</comment>
<dbReference type="AlphaFoldDB" id="A0A0F9DLT2"/>
<gene>
    <name evidence="1" type="ORF">LCGC14_2530850</name>
</gene>